<feature type="domain" description="G-protein coupled receptors family 1 profile" evidence="11">
    <location>
        <begin position="111"/>
        <end position="343"/>
    </location>
</feature>
<feature type="transmembrane region" description="Helical" evidence="10">
    <location>
        <begin position="167"/>
        <end position="188"/>
    </location>
</feature>
<organism evidence="12 13">
    <name type="scientific">Dipodomys ordii</name>
    <name type="common">Ord's kangaroo rat</name>
    <dbReference type="NCBI Taxonomy" id="10020"/>
    <lineage>
        <taxon>Eukaryota</taxon>
        <taxon>Metazoa</taxon>
        <taxon>Chordata</taxon>
        <taxon>Craniata</taxon>
        <taxon>Vertebrata</taxon>
        <taxon>Euteleostomi</taxon>
        <taxon>Mammalia</taxon>
        <taxon>Eutheria</taxon>
        <taxon>Euarchontoglires</taxon>
        <taxon>Glires</taxon>
        <taxon>Rodentia</taxon>
        <taxon>Castorimorpha</taxon>
        <taxon>Heteromyidae</taxon>
        <taxon>Dipodomyinae</taxon>
        <taxon>Dipodomys</taxon>
    </lineage>
</organism>
<evidence type="ECO:0000256" key="7">
    <source>
        <dbReference type="ARBA" id="ARBA00023224"/>
    </source>
</evidence>
<dbReference type="GO" id="GO:0005886">
    <property type="term" value="C:plasma membrane"/>
    <property type="evidence" value="ECO:0007669"/>
    <property type="project" value="TreeGrafter"/>
</dbReference>
<dbReference type="Pfam" id="PF00001">
    <property type="entry name" value="7tm_1"/>
    <property type="match status" value="1"/>
</dbReference>
<evidence type="ECO:0000256" key="8">
    <source>
        <dbReference type="RuleBase" id="RU000688"/>
    </source>
</evidence>
<dbReference type="AlphaFoldDB" id="A0A1S3FFD0"/>
<dbReference type="PROSITE" id="PS00237">
    <property type="entry name" value="G_PROTEIN_RECEP_F1_1"/>
    <property type="match status" value="1"/>
</dbReference>
<proteinExistence type="inferred from homology"/>
<dbReference type="STRING" id="10020.ENSDORP00000021924"/>
<dbReference type="InterPro" id="IPR000276">
    <property type="entry name" value="GPCR_Rhodpsn"/>
</dbReference>
<evidence type="ECO:0000256" key="2">
    <source>
        <dbReference type="ARBA" id="ARBA00022692"/>
    </source>
</evidence>
<feature type="transmembrane region" description="Helical" evidence="10">
    <location>
        <begin position="131"/>
        <end position="155"/>
    </location>
</feature>
<evidence type="ECO:0000259" key="11">
    <source>
        <dbReference type="PROSITE" id="PS50262"/>
    </source>
</evidence>
<keyword evidence="7 8" id="KW-0807">Transducer</keyword>
<comment type="similarity">
    <text evidence="8">Belongs to the G-protein coupled receptor 1 family.</text>
</comment>
<dbReference type="InterPro" id="IPR026234">
    <property type="entry name" value="MRGPCRFAMILY"/>
</dbReference>
<reference evidence="13" key="1">
    <citation type="submission" date="2025-08" db="UniProtKB">
        <authorList>
            <consortium name="RefSeq"/>
        </authorList>
    </citation>
    <scope>IDENTIFICATION</scope>
    <source>
        <tissue evidence="13">Kidney</tissue>
    </source>
</reference>
<keyword evidence="3 10" id="KW-1133">Transmembrane helix</keyword>
<dbReference type="GeneID" id="105988049"/>
<evidence type="ECO:0000256" key="5">
    <source>
        <dbReference type="ARBA" id="ARBA00023136"/>
    </source>
</evidence>
<evidence type="ECO:0000313" key="13">
    <source>
        <dbReference type="RefSeq" id="XP_012874995.1"/>
    </source>
</evidence>
<comment type="subcellular location">
    <subcellularLocation>
        <location evidence="1">Membrane</location>
        <topology evidence="1">Multi-pass membrane protein</topology>
    </subcellularLocation>
</comment>
<feature type="transmembrane region" description="Helical" evidence="10">
    <location>
        <begin position="286"/>
        <end position="311"/>
    </location>
</feature>
<name>A0A1S3FFD0_DIPOR</name>
<dbReference type="OrthoDB" id="9631784at2759"/>
<dbReference type="KEGG" id="dord:105988049"/>
<keyword evidence="2 8" id="KW-0812">Transmembrane</keyword>
<dbReference type="GO" id="GO:0004930">
    <property type="term" value="F:G protein-coupled receptor activity"/>
    <property type="evidence" value="ECO:0007669"/>
    <property type="project" value="UniProtKB-KW"/>
</dbReference>
<feature type="compositionally biased region" description="Basic and acidic residues" evidence="9">
    <location>
        <begin position="383"/>
        <end position="393"/>
    </location>
</feature>
<dbReference type="InParanoid" id="A0A1S3FFD0"/>
<keyword evidence="5 10" id="KW-0472">Membrane</keyword>
<sequence>MTSAHSLPFLTTFHNEEAEIQAVSFTGGSFLGTQGHTKLPFDNFVCSSHKNLVVKLLGSDGSTSGGFVSQDPTSPFQWTEATTVNGTDQFCENHLVLELVNLIIALVGLAGNAVVLWVLGFQMRKNAISVYILNLAVADFLFLICLLITNMLNVIDFSYSFSGPVNAILINVATIPYITGLSILSAISTERCLSVLWPIWYHCHRPRHMSVVICALLWALSLILNILEWYFSGFLELFYDRKWWENVDFIITSWLFILLIILSVSSLALIVRMFCSSRRLPLTRLYVTILITMMVFLICGLPFGIFWFLLWWLPISFYHNSCYLFPVTLCLCCVNSCANPVIYFFIGSFRQQRQRRTLKLILQRALQDTPDVDDYRGSNSQRTQEELESRRLE</sequence>
<feature type="transmembrane region" description="Helical" evidence="10">
    <location>
        <begin position="99"/>
        <end position="119"/>
    </location>
</feature>
<dbReference type="Proteomes" id="UP000081671">
    <property type="component" value="Unplaced"/>
</dbReference>
<gene>
    <name evidence="13" type="primary">LOC105988049</name>
</gene>
<evidence type="ECO:0000256" key="9">
    <source>
        <dbReference type="SAM" id="MobiDB-lite"/>
    </source>
</evidence>
<evidence type="ECO:0000256" key="4">
    <source>
        <dbReference type="ARBA" id="ARBA00023040"/>
    </source>
</evidence>
<dbReference type="PROSITE" id="PS50262">
    <property type="entry name" value="G_PROTEIN_RECEP_F1_2"/>
    <property type="match status" value="1"/>
</dbReference>
<dbReference type="PRINTS" id="PR00237">
    <property type="entry name" value="GPCRRHODOPSN"/>
</dbReference>
<keyword evidence="12" id="KW-1185">Reference proteome</keyword>
<feature type="transmembrane region" description="Helical" evidence="10">
    <location>
        <begin position="251"/>
        <end position="274"/>
    </location>
</feature>
<dbReference type="InterPro" id="IPR017452">
    <property type="entry name" value="GPCR_Rhodpsn_7TM"/>
</dbReference>
<keyword evidence="6 8" id="KW-0675">Receptor</keyword>
<keyword evidence="4 8" id="KW-0297">G-protein coupled receptor</keyword>
<protein>
    <submittedName>
        <fullName evidence="13">Mas-related G-protein coupled receptor member X1-like</fullName>
    </submittedName>
</protein>
<evidence type="ECO:0000256" key="6">
    <source>
        <dbReference type="ARBA" id="ARBA00023170"/>
    </source>
</evidence>
<dbReference type="PANTHER" id="PTHR11334:SF34">
    <property type="entry name" value="MAS-RELATED G-PROTEIN COUPLED RECEPTOR MEMBER X3"/>
    <property type="match status" value="1"/>
</dbReference>
<evidence type="ECO:0000256" key="10">
    <source>
        <dbReference type="SAM" id="Phobius"/>
    </source>
</evidence>
<accession>A0A1S3FFD0</accession>
<evidence type="ECO:0000256" key="3">
    <source>
        <dbReference type="ARBA" id="ARBA00022989"/>
    </source>
</evidence>
<feature type="transmembrane region" description="Helical" evidence="10">
    <location>
        <begin position="209"/>
        <end position="231"/>
    </location>
</feature>
<dbReference type="RefSeq" id="XP_012874995.1">
    <property type="nucleotide sequence ID" value="XM_013019541.1"/>
</dbReference>
<feature type="transmembrane region" description="Helical" evidence="10">
    <location>
        <begin position="323"/>
        <end position="346"/>
    </location>
</feature>
<evidence type="ECO:0000313" key="12">
    <source>
        <dbReference type="Proteomes" id="UP000081671"/>
    </source>
</evidence>
<dbReference type="PRINTS" id="PR02108">
    <property type="entry name" value="MRGPCRFAMILY"/>
</dbReference>
<dbReference type="PANTHER" id="PTHR11334">
    <property type="entry name" value="MAS-RELATED G-PROTEIN COUPLED RECEPTOR"/>
    <property type="match status" value="1"/>
</dbReference>
<dbReference type="Gene3D" id="1.20.1070.10">
    <property type="entry name" value="Rhodopsin 7-helix transmembrane proteins"/>
    <property type="match status" value="1"/>
</dbReference>
<dbReference type="FunFam" id="1.20.1070.10:FF:000140">
    <property type="entry name" value="Mas-related G-protein coupled receptor member X2"/>
    <property type="match status" value="1"/>
</dbReference>
<dbReference type="FunCoup" id="A0A1S3FFD0">
    <property type="interactions" value="27"/>
</dbReference>
<evidence type="ECO:0000256" key="1">
    <source>
        <dbReference type="ARBA" id="ARBA00004141"/>
    </source>
</evidence>
<feature type="region of interest" description="Disordered" evidence="9">
    <location>
        <begin position="372"/>
        <end position="393"/>
    </location>
</feature>
<dbReference type="SUPFAM" id="SSF81321">
    <property type="entry name" value="Family A G protein-coupled receptor-like"/>
    <property type="match status" value="1"/>
</dbReference>